<name>A0A6B8RXY0_9BACL</name>
<dbReference type="InterPro" id="IPR052533">
    <property type="entry name" value="WalJ/YycJ-like"/>
</dbReference>
<sequence>MEVKIIAGGSGGNVIAVRSNDTIIIIECGLPKTKIENLLIQNGFNPTDIQAIFITHPHQDHVQGIGLANKYRIPVYASEGTWKNEKYMQTVEEDLRNVATVADEINIENEFFITPFSTHHNDFDPFGFVVIGDKGNRLSICLDSGIVDQTMIEAMAGSNIFIIEANHDLDLLINGEYHEQLKARISSDLGHLSNEQTAEALAQLIVGKGERIILTHLSKQNNTPELAEKAVEDALEAKGFERVFDYQLEVIR</sequence>
<dbReference type="Proteomes" id="UP000426246">
    <property type="component" value="Chromosome"/>
</dbReference>
<evidence type="ECO:0000256" key="2">
    <source>
        <dbReference type="ARBA" id="ARBA00034301"/>
    </source>
</evidence>
<evidence type="ECO:0000256" key="3">
    <source>
        <dbReference type="ARBA" id="ARBA00048505"/>
    </source>
</evidence>
<dbReference type="EMBL" id="CP034235">
    <property type="protein sequence ID" value="QGR00174.1"/>
    <property type="molecule type" value="Genomic_DNA"/>
</dbReference>
<dbReference type="PANTHER" id="PTHR47619:SF1">
    <property type="entry name" value="EXODEOXYRIBONUCLEASE WALJ"/>
    <property type="match status" value="1"/>
</dbReference>
<dbReference type="SMART" id="SM00849">
    <property type="entry name" value="Lactamase_B"/>
    <property type="match status" value="1"/>
</dbReference>
<dbReference type="RefSeq" id="WP_155702121.1">
    <property type="nucleotide sequence ID" value="NZ_CP034235.1"/>
</dbReference>
<dbReference type="InterPro" id="IPR036866">
    <property type="entry name" value="RibonucZ/Hydroxyglut_hydro"/>
</dbReference>
<dbReference type="KEGG" id="ppsc:EHS13_20100"/>
<comment type="function">
    <text evidence="2">Counteracts the endogenous Pycsar antiviral defense system. Phosphodiesterase that enables metal-dependent hydrolysis of host cyclic nucleotide Pycsar defense signals such as cCMP and cUMP.</text>
</comment>
<evidence type="ECO:0000256" key="1">
    <source>
        <dbReference type="ARBA" id="ARBA00034221"/>
    </source>
</evidence>
<dbReference type="Gene3D" id="3.60.15.10">
    <property type="entry name" value="Ribonuclease Z/Hydroxyacylglutathione hydrolase-like"/>
    <property type="match status" value="1"/>
</dbReference>
<dbReference type="Pfam" id="PF12706">
    <property type="entry name" value="Lactamase_B_2"/>
    <property type="match status" value="1"/>
</dbReference>
<dbReference type="AlphaFoldDB" id="A0A6B8RXY0"/>
<comment type="catalytic activity">
    <reaction evidence="1">
        <text>3',5'-cyclic CMP + H2O = CMP + H(+)</text>
        <dbReference type="Rhea" id="RHEA:72675"/>
        <dbReference type="ChEBI" id="CHEBI:15377"/>
        <dbReference type="ChEBI" id="CHEBI:15378"/>
        <dbReference type="ChEBI" id="CHEBI:58003"/>
        <dbReference type="ChEBI" id="CHEBI:60377"/>
    </reaction>
    <physiologicalReaction direction="left-to-right" evidence="1">
        <dbReference type="Rhea" id="RHEA:72676"/>
    </physiologicalReaction>
</comment>
<dbReference type="GO" id="GO:0016787">
    <property type="term" value="F:hydrolase activity"/>
    <property type="evidence" value="ECO:0007669"/>
    <property type="project" value="UniProtKB-KW"/>
</dbReference>
<comment type="catalytic activity">
    <reaction evidence="3">
        <text>3',5'-cyclic UMP + H2O = UMP + H(+)</text>
        <dbReference type="Rhea" id="RHEA:70575"/>
        <dbReference type="ChEBI" id="CHEBI:15377"/>
        <dbReference type="ChEBI" id="CHEBI:15378"/>
        <dbReference type="ChEBI" id="CHEBI:57865"/>
        <dbReference type="ChEBI" id="CHEBI:184387"/>
    </reaction>
    <physiologicalReaction direction="left-to-right" evidence="3">
        <dbReference type="Rhea" id="RHEA:70576"/>
    </physiologicalReaction>
</comment>
<accession>A0A6B8RXY0</accession>
<keyword evidence="5" id="KW-0378">Hydrolase</keyword>
<reference evidence="6" key="1">
    <citation type="submission" date="2018-11" db="EMBL/GenBank/DDBJ databases">
        <title>Complete genome sequence of Paenibacillus sp. ML311-T8.</title>
        <authorList>
            <person name="Nam Y.-D."/>
            <person name="Kang J."/>
            <person name="Chung W.-H."/>
            <person name="Park Y.S."/>
        </authorList>
    </citation>
    <scope>NUCLEOTIDE SEQUENCE [LARGE SCALE GENOMIC DNA]</scope>
    <source>
        <strain evidence="6">ML311-T8</strain>
    </source>
</reference>
<evidence type="ECO:0000313" key="5">
    <source>
        <dbReference type="EMBL" id="QGR00174.1"/>
    </source>
</evidence>
<evidence type="ECO:0000313" key="6">
    <source>
        <dbReference type="Proteomes" id="UP000426246"/>
    </source>
</evidence>
<dbReference type="OrthoDB" id="9781189at2"/>
<keyword evidence="6" id="KW-1185">Reference proteome</keyword>
<dbReference type="InterPro" id="IPR001279">
    <property type="entry name" value="Metallo-B-lactamas"/>
</dbReference>
<dbReference type="PANTHER" id="PTHR47619">
    <property type="entry name" value="METALLO-HYDROLASE YYCJ-RELATED"/>
    <property type="match status" value="1"/>
</dbReference>
<protein>
    <submittedName>
        <fullName evidence="5">MBL fold metallo-hydrolase</fullName>
    </submittedName>
</protein>
<feature type="domain" description="Metallo-beta-lactamase" evidence="4">
    <location>
        <begin position="11"/>
        <end position="216"/>
    </location>
</feature>
<organism evidence="5 6">
    <name type="scientific">Paenibacillus psychroresistens</name>
    <dbReference type="NCBI Taxonomy" id="1778678"/>
    <lineage>
        <taxon>Bacteria</taxon>
        <taxon>Bacillati</taxon>
        <taxon>Bacillota</taxon>
        <taxon>Bacilli</taxon>
        <taxon>Bacillales</taxon>
        <taxon>Paenibacillaceae</taxon>
        <taxon>Paenibacillus</taxon>
    </lineage>
</organism>
<evidence type="ECO:0000259" key="4">
    <source>
        <dbReference type="SMART" id="SM00849"/>
    </source>
</evidence>
<gene>
    <name evidence="5" type="ORF">EHS13_20100</name>
</gene>
<proteinExistence type="predicted"/>
<dbReference type="SUPFAM" id="SSF56281">
    <property type="entry name" value="Metallo-hydrolase/oxidoreductase"/>
    <property type="match status" value="1"/>
</dbReference>